<keyword evidence="4" id="KW-1185">Reference proteome</keyword>
<sequence>MKITRVIALAVIAASCGLSYVQAKTLKDSGEPAEFPPSSYTGRQYVDSKGCVFIRAGIDGNVTWVPRVSRSRTVVCGFQPSLATARRAPEPVATPAAKPATVVAVAPAPKPAPRVVRAAPAPAPVTASTRRVARAPASNPVVVTAPKRSVAPVLVAPAPAPTPVVAAAPQPKRRVVQAPSGCAGRSAVSQRYMAGKHAVRCGPQSAGHITYADNSAAPRRVAPAPVYTQAPTYTAPSYQAPSYKPAAAAYAAQPSPAYTTTTTRIAPKHVYENQVASYRGLNGVPEGYKRVWMDGRLNPHRTHQTFEGKAQMDVVWTKTLPRRLIIRDTGQVVTQDYPGLMYPYTSYEQQKRANVSTAYATQQARGYGMATTSAAPAYATQTATVSTKSSATVTSQSQRAASHRFVQAGVYSSRAQAQQAAQRIAGAGLPARLGTMRRNGQTYSLLLAGPFNSQSQLNSALSRVQGAGFGNAKLRK</sequence>
<evidence type="ECO:0000313" key="3">
    <source>
        <dbReference type="EMBL" id="UXX82927.1"/>
    </source>
</evidence>
<dbReference type="SUPFAM" id="SSF110997">
    <property type="entry name" value="Sporulation related repeat"/>
    <property type="match status" value="1"/>
</dbReference>
<evidence type="ECO:0000259" key="2">
    <source>
        <dbReference type="PROSITE" id="PS51724"/>
    </source>
</evidence>
<evidence type="ECO:0000256" key="1">
    <source>
        <dbReference type="SAM" id="SignalP"/>
    </source>
</evidence>
<feature type="signal peptide" evidence="1">
    <location>
        <begin position="1"/>
        <end position="23"/>
    </location>
</feature>
<accession>A0ABY6D9Z0</accession>
<dbReference type="EMBL" id="CP106738">
    <property type="protein sequence ID" value="UXX82927.1"/>
    <property type="molecule type" value="Genomic_DNA"/>
</dbReference>
<gene>
    <name evidence="3" type="ORF">N7U68_17880</name>
</gene>
<proteinExistence type="predicted"/>
<keyword evidence="1" id="KW-0732">Signal</keyword>
<dbReference type="Proteomes" id="UP001064087">
    <property type="component" value="Chromosome"/>
</dbReference>
<reference evidence="3" key="1">
    <citation type="submission" date="2022-10" db="EMBL/GenBank/DDBJ databases">
        <title>Roseovarius pelagicus sp. nov., isolated from Arctic seawater.</title>
        <authorList>
            <person name="Hong Y.W."/>
            <person name="Hwang C.Y."/>
        </authorList>
    </citation>
    <scope>NUCLEOTIDE SEQUENCE</scope>
    <source>
        <strain evidence="3">HL-MP18</strain>
    </source>
</reference>
<dbReference type="InterPro" id="IPR007730">
    <property type="entry name" value="SPOR-like_dom"/>
</dbReference>
<dbReference type="Pfam" id="PF05036">
    <property type="entry name" value="SPOR"/>
    <property type="match status" value="1"/>
</dbReference>
<feature type="chain" id="PRO_5045228979" evidence="1">
    <location>
        <begin position="24"/>
        <end position="476"/>
    </location>
</feature>
<protein>
    <submittedName>
        <fullName evidence="3">SPOR domain-containing protein</fullName>
    </submittedName>
</protein>
<dbReference type="PROSITE" id="PS51724">
    <property type="entry name" value="SPOR"/>
    <property type="match status" value="1"/>
</dbReference>
<dbReference type="PROSITE" id="PS51257">
    <property type="entry name" value="PROKAR_LIPOPROTEIN"/>
    <property type="match status" value="1"/>
</dbReference>
<feature type="domain" description="SPOR" evidence="2">
    <location>
        <begin position="398"/>
        <end position="476"/>
    </location>
</feature>
<evidence type="ECO:0000313" key="4">
    <source>
        <dbReference type="Proteomes" id="UP001064087"/>
    </source>
</evidence>
<dbReference type="Gene3D" id="3.30.70.1070">
    <property type="entry name" value="Sporulation related repeat"/>
    <property type="match status" value="1"/>
</dbReference>
<name>A0ABY6D9Z0_9RHOB</name>
<organism evidence="3 4">
    <name type="scientific">Roseovarius pelagicus</name>
    <dbReference type="NCBI Taxonomy" id="2980108"/>
    <lineage>
        <taxon>Bacteria</taxon>
        <taxon>Pseudomonadati</taxon>
        <taxon>Pseudomonadota</taxon>
        <taxon>Alphaproteobacteria</taxon>
        <taxon>Rhodobacterales</taxon>
        <taxon>Roseobacteraceae</taxon>
        <taxon>Roseovarius</taxon>
    </lineage>
</organism>
<dbReference type="RefSeq" id="WP_263047696.1">
    <property type="nucleotide sequence ID" value="NZ_CP106738.1"/>
</dbReference>
<dbReference type="InterPro" id="IPR036680">
    <property type="entry name" value="SPOR-like_sf"/>
</dbReference>